<dbReference type="EMBL" id="CP023699">
    <property type="protein sequence ID" value="QEU90946.1"/>
    <property type="molecule type" value="Genomic_DNA"/>
</dbReference>
<evidence type="ECO:0000313" key="2">
    <source>
        <dbReference type="EMBL" id="QEU90946.1"/>
    </source>
</evidence>
<accession>A0A5J6GCH2</accession>
<organism evidence="2 3">
    <name type="scientific">Streptomyces kanamyceticus</name>
    <dbReference type="NCBI Taxonomy" id="1967"/>
    <lineage>
        <taxon>Bacteria</taxon>
        <taxon>Bacillati</taxon>
        <taxon>Actinomycetota</taxon>
        <taxon>Actinomycetes</taxon>
        <taxon>Kitasatosporales</taxon>
        <taxon>Streptomycetaceae</taxon>
        <taxon>Streptomyces</taxon>
    </lineage>
</organism>
<dbReference type="InterPro" id="IPR014777">
    <property type="entry name" value="4pyrrole_Mease_sub1"/>
</dbReference>
<sequence length="270" mass="30092">MHRVRVRREDLRVPDAQADLYLVGLGIGGLERRTVEADEVLQSAGVILHHTAFDADLRHMYRAAVVDLESVYGADSNPTQAYHEMAAQALQAVRERDGGPVCFLTYGHPMYLVDSAWILMEAAKAEGISVKALPSTSFLDTVLVDLGARFDRAVQAYDADLFYLHDVRPDIRFPVLLAQFGSFDSHQLRRSGDLYGRLSPLTRRLQEIYPSDRAVAAVLSSWRPDMAPQISHTTIRDIDSLISSSHSGTTLFIGGSEPWANAQPDWMKLR</sequence>
<protein>
    <recommendedName>
        <fullName evidence="1">Tetrapyrrole methylase domain-containing protein</fullName>
    </recommendedName>
</protein>
<gene>
    <name evidence="2" type="ORF">CP970_08670</name>
</gene>
<dbReference type="SUPFAM" id="SSF53790">
    <property type="entry name" value="Tetrapyrrole methylase"/>
    <property type="match status" value="1"/>
</dbReference>
<reference evidence="2 3" key="1">
    <citation type="submission" date="2017-09" db="EMBL/GenBank/DDBJ databases">
        <authorList>
            <person name="Lee N."/>
            <person name="Cho B.-K."/>
        </authorList>
    </citation>
    <scope>NUCLEOTIDE SEQUENCE [LARGE SCALE GENOMIC DNA]</scope>
    <source>
        <strain evidence="2 3">ATCC 12853</strain>
    </source>
</reference>
<dbReference type="InterPro" id="IPR035996">
    <property type="entry name" value="4pyrrol_Methylase_sf"/>
</dbReference>
<dbReference type="InterPro" id="IPR000878">
    <property type="entry name" value="4pyrrol_Mease"/>
</dbReference>
<evidence type="ECO:0000259" key="1">
    <source>
        <dbReference type="Pfam" id="PF00590"/>
    </source>
</evidence>
<evidence type="ECO:0000313" key="3">
    <source>
        <dbReference type="Proteomes" id="UP000325529"/>
    </source>
</evidence>
<dbReference type="AlphaFoldDB" id="A0A5J6GCH2"/>
<keyword evidence="3" id="KW-1185">Reference proteome</keyword>
<dbReference type="Proteomes" id="UP000325529">
    <property type="component" value="Chromosome"/>
</dbReference>
<dbReference type="GO" id="GO:0008168">
    <property type="term" value="F:methyltransferase activity"/>
    <property type="evidence" value="ECO:0007669"/>
    <property type="project" value="InterPro"/>
</dbReference>
<dbReference type="Gene3D" id="3.40.1010.10">
    <property type="entry name" value="Cobalt-precorrin-4 Transmethylase, Domain 1"/>
    <property type="match status" value="1"/>
</dbReference>
<name>A0A5J6GCH2_STRKN</name>
<dbReference type="Pfam" id="PF00590">
    <property type="entry name" value="TP_methylase"/>
    <property type="match status" value="1"/>
</dbReference>
<dbReference type="KEGG" id="ska:CP970_08670"/>
<proteinExistence type="predicted"/>
<feature type="domain" description="Tetrapyrrole methylase" evidence="1">
    <location>
        <begin position="20"/>
        <end position="151"/>
    </location>
</feature>